<name>A0A183CML7_GLOPA</name>
<reference evidence="1" key="1">
    <citation type="submission" date="2013-12" db="EMBL/GenBank/DDBJ databases">
        <authorList>
            <person name="Aslett M."/>
        </authorList>
    </citation>
    <scope>NUCLEOTIDE SEQUENCE [LARGE SCALE GENOMIC DNA]</scope>
    <source>
        <strain evidence="1">Lindley</strain>
    </source>
</reference>
<organism evidence="1 2">
    <name type="scientific">Globodera pallida</name>
    <name type="common">Potato cyst nematode worm</name>
    <name type="synonym">Heterodera pallida</name>
    <dbReference type="NCBI Taxonomy" id="36090"/>
    <lineage>
        <taxon>Eukaryota</taxon>
        <taxon>Metazoa</taxon>
        <taxon>Ecdysozoa</taxon>
        <taxon>Nematoda</taxon>
        <taxon>Chromadorea</taxon>
        <taxon>Rhabditida</taxon>
        <taxon>Tylenchina</taxon>
        <taxon>Tylenchomorpha</taxon>
        <taxon>Tylenchoidea</taxon>
        <taxon>Heteroderidae</taxon>
        <taxon>Heteroderinae</taxon>
        <taxon>Globodera</taxon>
    </lineage>
</organism>
<dbReference type="WBParaSite" id="GPLIN_001412300">
    <property type="protein sequence ID" value="GPLIN_001412300"/>
    <property type="gene ID" value="GPLIN_001412300"/>
</dbReference>
<sequence length="85" mass="9479">MSANAADPTTEFEHIHFVSATQFVLVTGTSEWVPPPSSSSRGPNHLPMPIKISRTQFHWMRIDEANSIVHKPHRGARASSSFHQC</sequence>
<reference evidence="1" key="2">
    <citation type="submission" date="2014-05" db="EMBL/GenBank/DDBJ databases">
        <title>The genome and life-stage specific transcriptomes of Globodera pallida elucidate key aspects of plant parasitism by a cyst nematode.</title>
        <authorList>
            <person name="Cotton J.A."/>
            <person name="Lilley C.J."/>
            <person name="Jones L.M."/>
            <person name="Kikuchi T."/>
            <person name="Reid A.J."/>
            <person name="Thorpe P."/>
            <person name="Tsai I.J."/>
            <person name="Beasley H."/>
            <person name="Blok V."/>
            <person name="Cock P.J.A."/>
            <person name="Van den Akker S.E."/>
            <person name="Holroyd N."/>
            <person name="Hunt M."/>
            <person name="Mantelin S."/>
            <person name="Naghra H."/>
            <person name="Pain A."/>
            <person name="Palomares-Rius J.E."/>
            <person name="Zarowiecki M."/>
            <person name="Berriman M."/>
            <person name="Jones J.T."/>
            <person name="Urwin P.E."/>
        </authorList>
    </citation>
    <scope>NUCLEOTIDE SEQUENCE [LARGE SCALE GENOMIC DNA]</scope>
    <source>
        <strain evidence="1">Lindley</strain>
    </source>
</reference>
<dbReference type="Proteomes" id="UP000050741">
    <property type="component" value="Unassembled WGS sequence"/>
</dbReference>
<accession>A0A183CML7</accession>
<proteinExistence type="predicted"/>
<reference evidence="2" key="3">
    <citation type="submission" date="2016-06" db="UniProtKB">
        <authorList>
            <consortium name="WormBaseParasite"/>
        </authorList>
    </citation>
    <scope>IDENTIFICATION</scope>
</reference>
<evidence type="ECO:0000313" key="2">
    <source>
        <dbReference type="WBParaSite" id="GPLIN_001412300"/>
    </source>
</evidence>
<keyword evidence="1" id="KW-1185">Reference proteome</keyword>
<dbReference type="AlphaFoldDB" id="A0A183CML7"/>
<protein>
    <submittedName>
        <fullName evidence="2">Uncharacterized protein</fullName>
    </submittedName>
</protein>
<evidence type="ECO:0000313" key="1">
    <source>
        <dbReference type="Proteomes" id="UP000050741"/>
    </source>
</evidence>